<sequence length="104" mass="11316">MSQIPSHSEGITASLKSIDLAKKEKSGTSSQEVGDSHRERRGIAREGGTVIESRWPNVGPQSIHPRIIFLPFWILLKILRAMLPLGVLVATGREATPTTGIDSM</sequence>
<proteinExistence type="predicted"/>
<evidence type="ECO:0000313" key="3">
    <source>
        <dbReference type="Proteomes" id="UP000316304"/>
    </source>
</evidence>
<dbReference type="Proteomes" id="UP000316304">
    <property type="component" value="Unassembled WGS sequence"/>
</dbReference>
<feature type="region of interest" description="Disordered" evidence="1">
    <location>
        <begin position="1"/>
        <end position="56"/>
    </location>
</feature>
<feature type="compositionally biased region" description="Polar residues" evidence="1">
    <location>
        <begin position="1"/>
        <end position="15"/>
    </location>
</feature>
<keyword evidence="3" id="KW-1185">Reference proteome</keyword>
<organism evidence="2 3">
    <name type="scientific">Novipirellula galeiformis</name>
    <dbReference type="NCBI Taxonomy" id="2528004"/>
    <lineage>
        <taxon>Bacteria</taxon>
        <taxon>Pseudomonadati</taxon>
        <taxon>Planctomycetota</taxon>
        <taxon>Planctomycetia</taxon>
        <taxon>Pirellulales</taxon>
        <taxon>Pirellulaceae</taxon>
        <taxon>Novipirellula</taxon>
    </lineage>
</organism>
<dbReference type="AlphaFoldDB" id="A0A5C6CU84"/>
<accession>A0A5C6CU84</accession>
<dbReference type="EMBL" id="SJPT01000001">
    <property type="protein sequence ID" value="TWU26309.1"/>
    <property type="molecule type" value="Genomic_DNA"/>
</dbReference>
<evidence type="ECO:0000313" key="2">
    <source>
        <dbReference type="EMBL" id="TWU26309.1"/>
    </source>
</evidence>
<feature type="compositionally biased region" description="Basic and acidic residues" evidence="1">
    <location>
        <begin position="34"/>
        <end position="44"/>
    </location>
</feature>
<reference evidence="2 3" key="1">
    <citation type="submission" date="2019-02" db="EMBL/GenBank/DDBJ databases">
        <title>Deep-cultivation of Planctomycetes and their phenomic and genomic characterization uncovers novel biology.</title>
        <authorList>
            <person name="Wiegand S."/>
            <person name="Jogler M."/>
            <person name="Boedeker C."/>
            <person name="Pinto D."/>
            <person name="Vollmers J."/>
            <person name="Rivas-Marin E."/>
            <person name="Kohn T."/>
            <person name="Peeters S.H."/>
            <person name="Heuer A."/>
            <person name="Rast P."/>
            <person name="Oberbeckmann S."/>
            <person name="Bunk B."/>
            <person name="Jeske O."/>
            <person name="Meyerdierks A."/>
            <person name="Storesund J.E."/>
            <person name="Kallscheuer N."/>
            <person name="Luecker S."/>
            <person name="Lage O.M."/>
            <person name="Pohl T."/>
            <person name="Merkel B.J."/>
            <person name="Hornburger P."/>
            <person name="Mueller R.-W."/>
            <person name="Bruemmer F."/>
            <person name="Labrenz M."/>
            <person name="Spormann A.M."/>
            <person name="Op Den Camp H."/>
            <person name="Overmann J."/>
            <person name="Amann R."/>
            <person name="Jetten M.S.M."/>
            <person name="Mascher T."/>
            <person name="Medema M.H."/>
            <person name="Devos D.P."/>
            <person name="Kaster A.-K."/>
            <person name="Ovreas L."/>
            <person name="Rohde M."/>
            <person name="Galperin M.Y."/>
            <person name="Jogler C."/>
        </authorList>
    </citation>
    <scope>NUCLEOTIDE SEQUENCE [LARGE SCALE GENOMIC DNA]</scope>
    <source>
        <strain evidence="2 3">Pla52o</strain>
    </source>
</reference>
<evidence type="ECO:0000256" key="1">
    <source>
        <dbReference type="SAM" id="MobiDB-lite"/>
    </source>
</evidence>
<comment type="caution">
    <text evidence="2">The sequence shown here is derived from an EMBL/GenBank/DDBJ whole genome shotgun (WGS) entry which is preliminary data.</text>
</comment>
<gene>
    <name evidence="2" type="ORF">Pla52o_01620</name>
</gene>
<protein>
    <submittedName>
        <fullName evidence="2">Uncharacterized protein</fullName>
    </submittedName>
</protein>
<name>A0A5C6CU84_9BACT</name>